<evidence type="ECO:0000313" key="4">
    <source>
        <dbReference type="Proteomes" id="UP000280008"/>
    </source>
</evidence>
<proteinExistence type="predicted"/>
<reference evidence="3 4" key="1">
    <citation type="submission" date="2018-10" db="EMBL/GenBank/DDBJ databases">
        <title>Sequencing the genomes of 1000 actinobacteria strains.</title>
        <authorList>
            <person name="Klenk H.-P."/>
        </authorList>
    </citation>
    <scope>NUCLEOTIDE SEQUENCE [LARGE SCALE GENOMIC DNA]</scope>
    <source>
        <strain evidence="3 4">DSM 17894</strain>
    </source>
</reference>
<feature type="region of interest" description="Disordered" evidence="1">
    <location>
        <begin position="1"/>
        <end position="49"/>
    </location>
</feature>
<dbReference type="EMBL" id="RBKS01000001">
    <property type="protein sequence ID" value="RKR75453.1"/>
    <property type="molecule type" value="Genomic_DNA"/>
</dbReference>
<feature type="transmembrane region" description="Helical" evidence="2">
    <location>
        <begin position="56"/>
        <end position="76"/>
    </location>
</feature>
<organism evidence="3 4">
    <name type="scientific">Frondihabitans australicus</name>
    <dbReference type="NCBI Taxonomy" id="386892"/>
    <lineage>
        <taxon>Bacteria</taxon>
        <taxon>Bacillati</taxon>
        <taxon>Actinomycetota</taxon>
        <taxon>Actinomycetes</taxon>
        <taxon>Micrococcales</taxon>
        <taxon>Microbacteriaceae</taxon>
        <taxon>Frondihabitans</taxon>
    </lineage>
</organism>
<evidence type="ECO:0008006" key="5">
    <source>
        <dbReference type="Google" id="ProtNLM"/>
    </source>
</evidence>
<keyword evidence="2" id="KW-1133">Transmembrane helix</keyword>
<keyword evidence="4" id="KW-1185">Reference proteome</keyword>
<keyword evidence="2" id="KW-0472">Membrane</keyword>
<gene>
    <name evidence="3" type="ORF">C8E83_2601</name>
</gene>
<comment type="caution">
    <text evidence="3">The sequence shown here is derived from an EMBL/GenBank/DDBJ whole genome shotgun (WGS) entry which is preliminary data.</text>
</comment>
<evidence type="ECO:0000313" key="3">
    <source>
        <dbReference type="EMBL" id="RKR75453.1"/>
    </source>
</evidence>
<sequence>MKPYSVAPQPPGPPAGTGARVTSTSPLSPSAHLRSPVQSPGVGGEQRVRGRGRKGLPILLALIVALIAAVALPGSAQALAATGHGVGYLASDGVNWIGTYRLADGRLAFCLEAGKASPVGHDYVVSNSSSALGLSKSDLGELAYIARKWSGTNDATTAAAGQLAVWTIAGLHGHPQSWYADRAGAQSAAVVSQANAMLAQAKANATVGGSASLSLRLEADGTGWAKADLTTQLASGGTRPANPSSQSGTMTLTGGVFDDGSTSTTVKNAEYVHVKATGDGVSLTVRASVTFAGLPFDSAVTVGSAGAGTQMLLFTPASTSTATASSTQSELSPLPFQPRVETRTSQTEARAGAAISDSLRLDAAPGDGLMSDWGVYGDSLSSTLPIPVTVRSTLLGPFDAAPTPATEWPADAPTVCSVEVVANTGPGDYRTPECTLPSDGFFVWVETIDPADTPAEKGGGRVRPWKSGFGTATEVTHATTGARVPSIRTTAATGSHDGGAFAPGDCVADGLSVTGLGDDASAPAAEVESLLLGPFDEEPADGHDFGLDDLTSLPVAGSVTTSVSHDGDYTTPCVTVTKTGHYVFVLRSPGSADGDGDGEGAQGAGSDGIPAFSDLVAHTAEALEVAAPDVPVTPVTPETPDQPSTPAKPHRPATPAKPTPAAARVLAYTGAESMAPEALAGAGAIALGLAVLLVLAITRRARRRGADPDAVRASRSERP</sequence>
<dbReference type="Proteomes" id="UP000280008">
    <property type="component" value="Unassembled WGS sequence"/>
</dbReference>
<feature type="region of interest" description="Disordered" evidence="1">
    <location>
        <begin position="627"/>
        <end position="660"/>
    </location>
</feature>
<dbReference type="AlphaFoldDB" id="A0A495IHI2"/>
<evidence type="ECO:0000256" key="1">
    <source>
        <dbReference type="SAM" id="MobiDB-lite"/>
    </source>
</evidence>
<name>A0A495IHI2_9MICO</name>
<accession>A0A495IHI2</accession>
<feature type="transmembrane region" description="Helical" evidence="2">
    <location>
        <begin position="678"/>
        <end position="697"/>
    </location>
</feature>
<feature type="region of interest" description="Disordered" evidence="1">
    <location>
        <begin position="589"/>
        <end position="610"/>
    </location>
</feature>
<keyword evidence="2" id="KW-0812">Transmembrane</keyword>
<protein>
    <recommendedName>
        <fullName evidence="5">TQXA domain-containing protein</fullName>
    </recommendedName>
</protein>
<evidence type="ECO:0000256" key="2">
    <source>
        <dbReference type="SAM" id="Phobius"/>
    </source>
</evidence>